<evidence type="ECO:0000313" key="2">
    <source>
        <dbReference type="EMBL" id="MBC8586266.1"/>
    </source>
</evidence>
<sequence length="555" mass="61624">MISDIVFQGGSVYTADKNRTIAQAAAVKNGKIVYVGDSAGAQEYIGEETQVINLQGKTLLPSFFEGHCHYAAATNAVVGVNLAGMHTAEEYVQACKSYLREHPGIVCLRGQGYLEACFPGEGPKKELLDQVSRDIPIVLLPETLHSLWANSKAIQLAGITADTPDPKNGKIERDENGQPSGCFREGAQHLILDALPEMSVEEYKKGILAYQEMAHSLGFTGAYDAWLDDGGRNVIYALRQLDQEGKLSMRLRGAYWLNPQKGPEQIDQIVAWRQEDNNGNLFQINSVKFFLDGILESYTALMLEPYCNCPGYPQGWKGDRIWDDDNLRACLLAADKAGLTAHFHCYGDGAVRQALDAIEYVQNTNGKRDARHCITHVFLANPQDIPRFKELGVVAMLNSYWAQIDETFFLNGKNIGEHRESHSFPMESFFKAGVVTANASDYPITAVPSPFIGMEIGMTRKAPDNYHPWIFDYENPLYHQPLWPEERSGLEDMIDSFTIAPAYANFVEGLSGSIEVGKNADLVLADKDLFSADVEDIATIQVEKTLFLGKIVYER</sequence>
<feature type="domain" description="Amidohydrolase 3" evidence="1">
    <location>
        <begin position="50"/>
        <end position="553"/>
    </location>
</feature>
<dbReference type="PANTHER" id="PTHR22642:SF2">
    <property type="entry name" value="PROTEIN LONG AFTER FAR-RED 3"/>
    <property type="match status" value="1"/>
</dbReference>
<protein>
    <submittedName>
        <fullName evidence="2">Amidohydrolase</fullName>
    </submittedName>
</protein>
<dbReference type="SUPFAM" id="SSF51338">
    <property type="entry name" value="Composite domain of metallo-dependent hydrolases"/>
    <property type="match status" value="1"/>
</dbReference>
<dbReference type="Pfam" id="PF07969">
    <property type="entry name" value="Amidohydro_3"/>
    <property type="match status" value="1"/>
</dbReference>
<dbReference type="InterPro" id="IPR032466">
    <property type="entry name" value="Metal_Hydrolase"/>
</dbReference>
<dbReference type="RefSeq" id="WP_262395990.1">
    <property type="nucleotide sequence ID" value="NZ_JACRTD010000009.1"/>
</dbReference>
<dbReference type="Gene3D" id="2.30.40.10">
    <property type="entry name" value="Urease, subunit C, domain 1"/>
    <property type="match status" value="1"/>
</dbReference>
<gene>
    <name evidence="2" type="ORF">H8705_11815</name>
</gene>
<evidence type="ECO:0000259" key="1">
    <source>
        <dbReference type="Pfam" id="PF07969"/>
    </source>
</evidence>
<dbReference type="AlphaFoldDB" id="A0A926ER96"/>
<dbReference type="Proteomes" id="UP000623678">
    <property type="component" value="Unassembled WGS sequence"/>
</dbReference>
<dbReference type="PANTHER" id="PTHR22642">
    <property type="entry name" value="IMIDAZOLONEPROPIONASE"/>
    <property type="match status" value="1"/>
</dbReference>
<dbReference type="CDD" id="cd01300">
    <property type="entry name" value="YtcJ_like"/>
    <property type="match status" value="1"/>
</dbReference>
<dbReference type="InterPro" id="IPR033932">
    <property type="entry name" value="YtcJ-like"/>
</dbReference>
<name>A0A926ER96_9FIRM</name>
<dbReference type="InterPro" id="IPR013108">
    <property type="entry name" value="Amidohydro_3"/>
</dbReference>
<dbReference type="Gene3D" id="3.20.20.140">
    <property type="entry name" value="Metal-dependent hydrolases"/>
    <property type="match status" value="1"/>
</dbReference>
<proteinExistence type="predicted"/>
<accession>A0A926ER96</accession>
<dbReference type="EMBL" id="JACRTD010000009">
    <property type="protein sequence ID" value="MBC8586266.1"/>
    <property type="molecule type" value="Genomic_DNA"/>
</dbReference>
<keyword evidence="3" id="KW-1185">Reference proteome</keyword>
<dbReference type="SUPFAM" id="SSF51556">
    <property type="entry name" value="Metallo-dependent hydrolases"/>
    <property type="match status" value="1"/>
</dbReference>
<dbReference type="GO" id="GO:0016810">
    <property type="term" value="F:hydrolase activity, acting on carbon-nitrogen (but not peptide) bonds"/>
    <property type="evidence" value="ECO:0007669"/>
    <property type="project" value="InterPro"/>
</dbReference>
<organism evidence="2 3">
    <name type="scientific">Youxingia wuxianensis</name>
    <dbReference type="NCBI Taxonomy" id="2763678"/>
    <lineage>
        <taxon>Bacteria</taxon>
        <taxon>Bacillati</taxon>
        <taxon>Bacillota</taxon>
        <taxon>Clostridia</taxon>
        <taxon>Eubacteriales</taxon>
        <taxon>Oscillospiraceae</taxon>
        <taxon>Youxingia</taxon>
    </lineage>
</organism>
<comment type="caution">
    <text evidence="2">The sequence shown here is derived from an EMBL/GenBank/DDBJ whole genome shotgun (WGS) entry which is preliminary data.</text>
</comment>
<evidence type="ECO:0000313" key="3">
    <source>
        <dbReference type="Proteomes" id="UP000623678"/>
    </source>
</evidence>
<dbReference type="Gene3D" id="3.10.310.70">
    <property type="match status" value="1"/>
</dbReference>
<dbReference type="InterPro" id="IPR011059">
    <property type="entry name" value="Metal-dep_hydrolase_composite"/>
</dbReference>
<reference evidence="2" key="1">
    <citation type="submission" date="2020-08" db="EMBL/GenBank/DDBJ databases">
        <title>Genome public.</title>
        <authorList>
            <person name="Liu C."/>
            <person name="Sun Q."/>
        </authorList>
    </citation>
    <scope>NUCLEOTIDE SEQUENCE</scope>
    <source>
        <strain evidence="2">NSJ-64</strain>
    </source>
</reference>